<evidence type="ECO:0008006" key="4">
    <source>
        <dbReference type="Google" id="ProtNLM"/>
    </source>
</evidence>
<evidence type="ECO:0000313" key="2">
    <source>
        <dbReference type="EMBL" id="RNC97750.1"/>
    </source>
</evidence>
<feature type="transmembrane region" description="Helical" evidence="1">
    <location>
        <begin position="6"/>
        <end position="28"/>
    </location>
</feature>
<evidence type="ECO:0000256" key="1">
    <source>
        <dbReference type="SAM" id="Phobius"/>
    </source>
</evidence>
<dbReference type="Pfam" id="PF19754">
    <property type="entry name" value="DUF6241"/>
    <property type="match status" value="1"/>
</dbReference>
<dbReference type="Proteomes" id="UP000279909">
    <property type="component" value="Unassembled WGS sequence"/>
</dbReference>
<sequence>MTKKDFLISFVVATFVVVVGGLGFIYWVSKGEAQVNTKTVKDEVIQKSVDTALSTDTEGKTNLEKEAAMGGFLDEKVFQQMLHEMSHQKVHASQKWGFIEMKESTINALLKMLENGNYENENLYREILTEWKEGNFKNAVEHHNAIWKLQGGSIGMATRLLTEEEEQKYLEGFQDTKFVEESGSGD</sequence>
<organism evidence="2 3">
    <name type="scientific">Lysinibacillus halotolerans</name>
    <dbReference type="NCBI Taxonomy" id="1368476"/>
    <lineage>
        <taxon>Bacteria</taxon>
        <taxon>Bacillati</taxon>
        <taxon>Bacillota</taxon>
        <taxon>Bacilli</taxon>
        <taxon>Bacillales</taxon>
        <taxon>Bacillaceae</taxon>
        <taxon>Lysinibacillus</taxon>
    </lineage>
</organism>
<accession>A0A3M8H6M5</accession>
<keyword evidence="3" id="KW-1185">Reference proteome</keyword>
<keyword evidence="1" id="KW-0472">Membrane</keyword>
<name>A0A3M8H6M5_9BACI</name>
<dbReference type="InterPro" id="IPR046208">
    <property type="entry name" value="DUF6241"/>
</dbReference>
<keyword evidence="1" id="KW-0812">Transmembrane</keyword>
<proteinExistence type="predicted"/>
<protein>
    <recommendedName>
        <fullName evidence="4">CTP synthase</fullName>
    </recommendedName>
</protein>
<reference evidence="2 3" key="1">
    <citation type="journal article" date="2014" name="Int. J. Syst. Evol. Microbiol.">
        <title>Lysinibacillus halotolerans sp. nov., isolated from saline-alkaline soil.</title>
        <authorList>
            <person name="Kong D."/>
            <person name="Wang Y."/>
            <person name="Zhao B."/>
            <person name="Li Y."/>
            <person name="Song J."/>
            <person name="Zhai Y."/>
            <person name="Zhang C."/>
            <person name="Wang H."/>
            <person name="Chen X."/>
            <person name="Zhao B."/>
            <person name="Ruan Z."/>
        </authorList>
    </citation>
    <scope>NUCLEOTIDE SEQUENCE [LARGE SCALE GENOMIC DNA]</scope>
    <source>
        <strain evidence="2 3">MCCC 1A12703</strain>
    </source>
</reference>
<keyword evidence="1" id="KW-1133">Transmembrane helix</keyword>
<evidence type="ECO:0000313" key="3">
    <source>
        <dbReference type="Proteomes" id="UP000279909"/>
    </source>
</evidence>
<dbReference type="RefSeq" id="WP_122972884.1">
    <property type="nucleotide sequence ID" value="NZ_RHLQ01000039.1"/>
</dbReference>
<dbReference type="OrthoDB" id="1932566at2"/>
<dbReference type="EMBL" id="RHLQ01000039">
    <property type="protein sequence ID" value="RNC97750.1"/>
    <property type="molecule type" value="Genomic_DNA"/>
</dbReference>
<comment type="caution">
    <text evidence="2">The sequence shown here is derived from an EMBL/GenBank/DDBJ whole genome shotgun (WGS) entry which is preliminary data.</text>
</comment>
<dbReference type="AlphaFoldDB" id="A0A3M8H6M5"/>
<gene>
    <name evidence="2" type="ORF">EC501_13775</name>
</gene>